<dbReference type="Proteomes" id="UP000003288">
    <property type="component" value="Unassembled WGS sequence"/>
</dbReference>
<dbReference type="RefSeq" id="WP_007473088.1">
    <property type="nucleotide sequence ID" value="NZ_ABCJ01000001.1"/>
</dbReference>
<keyword evidence="4" id="KW-1185">Reference proteome</keyword>
<name>A0AAI9AHH7_9BACT</name>
<reference evidence="2 4" key="2">
    <citation type="submission" date="2019-05" db="EMBL/GenBank/DDBJ databases">
        <title>A comparative analysis of the Nautiliaceae.</title>
        <authorList>
            <person name="Grosche A."/>
            <person name="Smedile F."/>
            <person name="Vetriani C."/>
        </authorList>
    </citation>
    <scope>NUCLEOTIDE SEQUENCE [LARGE SCALE GENOMIC DNA]</scope>
    <source>
        <strain evidence="2 4">TB-2</strain>
    </source>
</reference>
<evidence type="ECO:0000313" key="2">
    <source>
        <dbReference type="EMBL" id="QCT94941.1"/>
    </source>
</evidence>
<accession>A0AAI9AHH7</accession>
<sequence>MNEVHKNEVKILKNLLKSLETNENIEKNFALFLEDVKKYFNEVFIPWLRNHIETMDTVTAGFFDMVKATV</sequence>
<protein>
    <submittedName>
        <fullName evidence="1">Uncharacterized protein</fullName>
    </submittedName>
</protein>
<dbReference type="AlphaFoldDB" id="A0AAI9AHH7"/>
<dbReference type="EMBL" id="ABCJ01000001">
    <property type="protein sequence ID" value="EDM24296.1"/>
    <property type="molecule type" value="Genomic_DNA"/>
</dbReference>
<evidence type="ECO:0000313" key="4">
    <source>
        <dbReference type="Proteomes" id="UP000306825"/>
    </source>
</evidence>
<gene>
    <name evidence="1" type="ORF">CMTB2_02233</name>
    <name evidence="2" type="ORF">FE773_06990</name>
</gene>
<organism evidence="1 3">
    <name type="scientific">Caminibacter mediatlanticus TB-2</name>
    <dbReference type="NCBI Taxonomy" id="391592"/>
    <lineage>
        <taxon>Bacteria</taxon>
        <taxon>Pseudomonadati</taxon>
        <taxon>Campylobacterota</taxon>
        <taxon>Epsilonproteobacteria</taxon>
        <taxon>Nautiliales</taxon>
        <taxon>Nautiliaceae</taxon>
        <taxon>Caminibacter</taxon>
    </lineage>
</organism>
<dbReference type="Proteomes" id="UP000306825">
    <property type="component" value="Chromosome"/>
</dbReference>
<evidence type="ECO:0000313" key="3">
    <source>
        <dbReference type="Proteomes" id="UP000003288"/>
    </source>
</evidence>
<proteinExistence type="predicted"/>
<evidence type="ECO:0000313" key="1">
    <source>
        <dbReference type="EMBL" id="EDM24296.1"/>
    </source>
</evidence>
<dbReference type="EMBL" id="CP040463">
    <property type="protein sequence ID" value="QCT94941.1"/>
    <property type="molecule type" value="Genomic_DNA"/>
</dbReference>
<reference evidence="1 3" key="1">
    <citation type="journal article" date="2011" name="Stand. Genomic Sci.">
        <title>Draft genome sequence of Caminibacter mediatlanticus strain TB-2, an epsilonproteobacterium isolated from a deep-sea hydrothermal vent.</title>
        <authorList>
            <person name="Giovannelli D."/>
            <person name="Ferriera S."/>
            <person name="Johnson J."/>
            <person name="Kravitz S."/>
            <person name="Perez-Rodriguez I."/>
            <person name="Ricci J."/>
            <person name="O'Brien C."/>
            <person name="Voordeckers J.W."/>
            <person name="Bini E."/>
            <person name="Vetriani C."/>
        </authorList>
    </citation>
    <scope>NUCLEOTIDE SEQUENCE [LARGE SCALE GENOMIC DNA]</scope>
    <source>
        <strain evidence="1 3">TB-2</strain>
    </source>
</reference>